<evidence type="ECO:0000313" key="3">
    <source>
        <dbReference type="Proteomes" id="UP000295070"/>
    </source>
</evidence>
<feature type="compositionally biased region" description="Polar residues" evidence="1">
    <location>
        <begin position="214"/>
        <end position="227"/>
    </location>
</feature>
<name>A0A484CHZ3_PERFV</name>
<dbReference type="AlphaFoldDB" id="A0A484CHZ3"/>
<accession>A0A484CHZ3</accession>
<comment type="caution">
    <text evidence="2">The sequence shown here is derived from an EMBL/GenBank/DDBJ whole genome shotgun (WGS) entry which is preliminary data.</text>
</comment>
<feature type="compositionally biased region" description="Polar residues" evidence="1">
    <location>
        <begin position="242"/>
        <end position="258"/>
    </location>
</feature>
<dbReference type="EMBL" id="SCKG01000014">
    <property type="protein sequence ID" value="TDH03670.1"/>
    <property type="molecule type" value="Genomic_DNA"/>
</dbReference>
<reference evidence="2 3" key="1">
    <citation type="submission" date="2019-01" db="EMBL/GenBank/DDBJ databases">
        <title>A chromosome-scale genome assembly of the yellow perch, Perca flavescens.</title>
        <authorList>
            <person name="Feron R."/>
            <person name="Morvezen R."/>
            <person name="Bestin A."/>
            <person name="Haffray P."/>
            <person name="Klopp C."/>
            <person name="Zahm M."/>
            <person name="Cabau C."/>
            <person name="Roques C."/>
            <person name="Donnadieu C."/>
            <person name="Bouchez O."/>
            <person name="Christie M."/>
            <person name="Larson W."/>
            <person name="Guiguen Y."/>
        </authorList>
    </citation>
    <scope>NUCLEOTIDE SEQUENCE [LARGE SCALE GENOMIC DNA]</scope>
    <source>
        <strain evidence="2">YP-PL-M2</strain>
        <tissue evidence="2">Blood</tissue>
    </source>
</reference>
<organism evidence="2 3">
    <name type="scientific">Perca flavescens</name>
    <name type="common">American yellow perch</name>
    <name type="synonym">Morone flavescens</name>
    <dbReference type="NCBI Taxonomy" id="8167"/>
    <lineage>
        <taxon>Eukaryota</taxon>
        <taxon>Metazoa</taxon>
        <taxon>Chordata</taxon>
        <taxon>Craniata</taxon>
        <taxon>Vertebrata</taxon>
        <taxon>Euteleostomi</taxon>
        <taxon>Actinopterygii</taxon>
        <taxon>Neopterygii</taxon>
        <taxon>Teleostei</taxon>
        <taxon>Neoteleostei</taxon>
        <taxon>Acanthomorphata</taxon>
        <taxon>Eupercaria</taxon>
        <taxon>Perciformes</taxon>
        <taxon>Percoidei</taxon>
        <taxon>Percidae</taxon>
        <taxon>Percinae</taxon>
        <taxon>Perca</taxon>
    </lineage>
</organism>
<protein>
    <submittedName>
        <fullName evidence="2">Uncharacterized protein</fullName>
    </submittedName>
</protein>
<gene>
    <name evidence="2" type="ORF">EPR50_G00144370</name>
</gene>
<proteinExistence type="predicted"/>
<keyword evidence="3" id="KW-1185">Reference proteome</keyword>
<dbReference type="Proteomes" id="UP000295070">
    <property type="component" value="Chromosome 14"/>
</dbReference>
<feature type="region of interest" description="Disordered" evidence="1">
    <location>
        <begin position="196"/>
        <end position="262"/>
    </location>
</feature>
<feature type="compositionally biased region" description="Low complexity" evidence="1">
    <location>
        <begin position="228"/>
        <end position="241"/>
    </location>
</feature>
<sequence length="390" mass="39133">MTVSTAPVEEKETEEVEVEVTEEGELSEEEEDDDDSKSQDKIEGVAGGHQTTAAVAVLAAAASGGSGVAAAGVSHDSQDVSGSAGPIAVELSGVSVSQTKPAGSDGVDSESNGNGQKLLNGGGGVAYSQTGVLGPSGGGTSSLDYTGTTDPSNHDFLLGLMGGGDPFSPDVYIDIPGHVTLPTQLDSIGISSSVTASAEQNGLDSPAEYPSDVSIDQSGAASDQSLPSAGSSHSAADGADSPDTNGNGRQTLLTDTNADVTMMSSDVTSMSSDVTMMSSDVTMMSSGGTETVTGLHIDLTASGRGHDVTESSPIFLYTDTGVFSHTDLVTMATDITGTDTAADPTGSPLDLSRPAVTDHTQTAGPVTEQYNPSGQGPEGWYPKLSISISL</sequence>
<feature type="region of interest" description="Disordered" evidence="1">
    <location>
        <begin position="1"/>
        <end position="47"/>
    </location>
</feature>
<evidence type="ECO:0000256" key="1">
    <source>
        <dbReference type="SAM" id="MobiDB-lite"/>
    </source>
</evidence>
<dbReference type="STRING" id="8167.A0A484CHZ3"/>
<feature type="region of interest" description="Disordered" evidence="1">
    <location>
        <begin position="99"/>
        <end position="121"/>
    </location>
</feature>
<feature type="compositionally biased region" description="Acidic residues" evidence="1">
    <location>
        <begin position="11"/>
        <end position="35"/>
    </location>
</feature>
<evidence type="ECO:0000313" key="2">
    <source>
        <dbReference type="EMBL" id="TDH03670.1"/>
    </source>
</evidence>